<comment type="caution">
    <text evidence="1">The sequence shown here is derived from an EMBL/GenBank/DDBJ whole genome shotgun (WGS) entry which is preliminary data.</text>
</comment>
<reference evidence="1" key="2">
    <citation type="journal article" date="2021" name="Genome Biol. Evol.">
        <title>Developing a high-quality reference genome for a parasitic bivalve with doubly uniparental inheritance (Bivalvia: Unionida).</title>
        <authorList>
            <person name="Smith C.H."/>
        </authorList>
    </citation>
    <scope>NUCLEOTIDE SEQUENCE</scope>
    <source>
        <strain evidence="1">CHS0354</strain>
        <tissue evidence="1">Mantle</tissue>
    </source>
</reference>
<reference evidence="1" key="3">
    <citation type="submission" date="2023-05" db="EMBL/GenBank/DDBJ databases">
        <authorList>
            <person name="Smith C.H."/>
        </authorList>
    </citation>
    <scope>NUCLEOTIDE SEQUENCE</scope>
    <source>
        <strain evidence="1">CHS0354</strain>
        <tissue evidence="1">Mantle</tissue>
    </source>
</reference>
<evidence type="ECO:0000313" key="1">
    <source>
        <dbReference type="EMBL" id="KAK3587576.1"/>
    </source>
</evidence>
<reference evidence="1" key="1">
    <citation type="journal article" date="2021" name="Genome Biol. Evol.">
        <title>A High-Quality Reference Genome for a Parasitic Bivalve with Doubly Uniparental Inheritance (Bivalvia: Unionida).</title>
        <authorList>
            <person name="Smith C.H."/>
        </authorList>
    </citation>
    <scope>NUCLEOTIDE SEQUENCE</scope>
    <source>
        <strain evidence="1">CHS0354</strain>
    </source>
</reference>
<name>A0AAE0S916_9BIVA</name>
<dbReference type="Proteomes" id="UP001195483">
    <property type="component" value="Unassembled WGS sequence"/>
</dbReference>
<evidence type="ECO:0000313" key="2">
    <source>
        <dbReference type="Proteomes" id="UP001195483"/>
    </source>
</evidence>
<sequence>MKSKYKNLHFHLNDVENVILARDLVLLNILDNIDPDRDEDMEFYGPYDLLQISHSRVEYRTEETKEEVKRVLKYWLKGKMCPEDVKNKRFEDFKKRTEKAMTLEKHLIPPHMYKKAQFNAWTEEILNFVEKGSSQREGAVKDPSELHTNITLLCPHVNGWRAHPNGTPFHSYNLYS</sequence>
<dbReference type="EMBL" id="JAEAOA010000355">
    <property type="protein sequence ID" value="KAK3587576.1"/>
    <property type="molecule type" value="Genomic_DNA"/>
</dbReference>
<protein>
    <submittedName>
        <fullName evidence="1">Uncharacterized protein</fullName>
    </submittedName>
</protein>
<organism evidence="1 2">
    <name type="scientific">Potamilus streckersoni</name>
    <dbReference type="NCBI Taxonomy" id="2493646"/>
    <lineage>
        <taxon>Eukaryota</taxon>
        <taxon>Metazoa</taxon>
        <taxon>Spiralia</taxon>
        <taxon>Lophotrochozoa</taxon>
        <taxon>Mollusca</taxon>
        <taxon>Bivalvia</taxon>
        <taxon>Autobranchia</taxon>
        <taxon>Heteroconchia</taxon>
        <taxon>Palaeoheterodonta</taxon>
        <taxon>Unionida</taxon>
        <taxon>Unionoidea</taxon>
        <taxon>Unionidae</taxon>
        <taxon>Ambleminae</taxon>
        <taxon>Lampsilini</taxon>
        <taxon>Potamilus</taxon>
    </lineage>
</organism>
<proteinExistence type="predicted"/>
<keyword evidence="2" id="KW-1185">Reference proteome</keyword>
<gene>
    <name evidence="1" type="ORF">CHS0354_004869</name>
</gene>
<accession>A0AAE0S916</accession>
<dbReference type="AlphaFoldDB" id="A0AAE0S916"/>